<sequence length="1284" mass="142833">MAKTIRQTGLVAAGCQPWNLNMVTGHGPSFAYCSTMAVYIYEYDETYGEYQLTSINATHSKTITSISWNTMNPDLFVTSGSDAQICVWDVKKRKCIKSLDKLSYVPKCICWLPSNKTQSVGYTWGRGPISLWDTATDRTSTLDSTNFSSDISIFRFHHSDASNFVVGHADGSLSFFRSGIRNKHALKASDEPIEDNAVVALAWDPLSHDYLLVSRKQTGTQLVDVKSCCVITTFSLPSKMVSTTTISWIDSAPGNVFNGRWESGVLRLWSASQSTPLQSISLKSTGFSCLHALATLQTTGTAKISKKQNQNPPPIRDRVHSSTTMATLPHSVPPARVVCTFTDGGIGLYNLQLRKWEFLREQGHIETIFDCKFKPDNPRLIATASFDGTVKVWSVDNLTTTNSTVGNEGVIYSIAWAPGDLNCIACGTRKRGVFVWDFDKSKIIRRFKEHGTSTVFCVAWNQRDSHRLASCSEDGACIIRRLDGELQKKYRHPDSTFGCEWSYHDKDFVATGCNDGVARVWDVSKPSTDPRHVLRGHTAKVFHVRWNPLIRNILCSGSDDKTIRVWDITTETCLSVLFGHISNVRGLAWNYEVPYLLASGSWDSSLKLWDARSGTCIETVTDHGADVYGLATHPLNPFLFASSSRDSTLRMWSLAPFTEVLFLRILADETPSSIVGVAEEAMKKDAPLKLSGAMSKQLLVQLNERKNNDWIKLRWFSELFCSSHRLENFWDLVCVVRGQRDSSLSKSYKHGILHMKHLTKYTASTAQEIEHSVAHKSGANFRQNEKALMRAADLHLKLGNIKRHCEILIQLNQWERAISLAPAVSTNFWAELSKKYAAFLEEENNKDAIKYYISAGQLSDAVRFLTSQNELQDALVVAQSSNEGSMPPSVGEDGDCNGVSPEQGVENSDSYYDSSTHFEYFSSLVTQCCSELADRYYHNAQPFQAASIYLTNNDANSAVDCLVKANKLAVCICLARNLKGDFHGAKVAARWMAQKCETMGLYDIAIKLLQSFDSEITPDTRWSSLHALCARCDVTDENKRSEIYKLAGLPSASEFTNQAMAEESRGSTTSAMQCYLLSDQPKTGLEMAVQLLANKLNNSSWTVDDILEDLECCFYVRSCVLKEQSNKHLRAKLLTISAYIGAHLAIRRDYTDIVKPLLQHAKSMCDLTHSNDPTFPINPSAIQDELHAWVTTSDDVIDNEVIARMRSRAGEESSTCLKGATVVDGSNLPSHSDIHVSTISQKQIAGAPFYLEDGRSVLSLNEALMWAKVNQFSPTGSGARICPF</sequence>
<dbReference type="PANTHER" id="PTHR44464">
    <property type="entry name" value="WD REPEAT-CONTAINING PROTEIN 17"/>
    <property type="match status" value="1"/>
</dbReference>
<reference evidence="5" key="3">
    <citation type="submission" date="2025-09" db="UniProtKB">
        <authorList>
            <consortium name="Ensembl"/>
        </authorList>
    </citation>
    <scope>IDENTIFICATION</scope>
</reference>
<feature type="domain" description="Gem-associated protein 5 TPR" evidence="4">
    <location>
        <begin position="791"/>
        <end position="880"/>
    </location>
</feature>
<dbReference type="PROSITE" id="PS50082">
    <property type="entry name" value="WD_REPEATS_2"/>
    <property type="match status" value="5"/>
</dbReference>
<dbReference type="SUPFAM" id="SSF50978">
    <property type="entry name" value="WD40 repeat-like"/>
    <property type="match status" value="1"/>
</dbReference>
<dbReference type="CDD" id="cd00200">
    <property type="entry name" value="WD40"/>
    <property type="match status" value="1"/>
</dbReference>
<dbReference type="PRINTS" id="PR00320">
    <property type="entry name" value="GPROTEINBRPT"/>
</dbReference>
<feature type="repeat" description="WD" evidence="3">
    <location>
        <begin position="56"/>
        <end position="98"/>
    </location>
</feature>
<reference evidence="5" key="2">
    <citation type="submission" date="2025-08" db="UniProtKB">
        <authorList>
            <consortium name="Ensembl"/>
        </authorList>
    </citation>
    <scope>IDENTIFICATION</scope>
</reference>
<keyword evidence="2" id="KW-0677">Repeat</keyword>
<dbReference type="InterPro" id="IPR020472">
    <property type="entry name" value="WD40_PAC1"/>
</dbReference>
<dbReference type="InParanoid" id="H2Z7K9"/>
<evidence type="ECO:0000256" key="3">
    <source>
        <dbReference type="PROSITE-ProRule" id="PRU00221"/>
    </source>
</evidence>
<feature type="repeat" description="WD" evidence="3">
    <location>
        <begin position="361"/>
        <end position="403"/>
    </location>
</feature>
<dbReference type="Pfam" id="PF00400">
    <property type="entry name" value="WD40"/>
    <property type="match status" value="7"/>
</dbReference>
<accession>H2Z7K9</accession>
<feature type="repeat" description="WD" evidence="3">
    <location>
        <begin position="577"/>
        <end position="619"/>
    </location>
</feature>
<evidence type="ECO:0000259" key="4">
    <source>
        <dbReference type="Pfam" id="PF23774"/>
    </source>
</evidence>
<proteinExistence type="predicted"/>
<dbReference type="InterPro" id="IPR001680">
    <property type="entry name" value="WD40_rpt"/>
</dbReference>
<organism evidence="5 6">
    <name type="scientific">Ciona savignyi</name>
    <name type="common">Pacific transparent sea squirt</name>
    <dbReference type="NCBI Taxonomy" id="51511"/>
    <lineage>
        <taxon>Eukaryota</taxon>
        <taxon>Metazoa</taxon>
        <taxon>Chordata</taxon>
        <taxon>Tunicata</taxon>
        <taxon>Ascidiacea</taxon>
        <taxon>Phlebobranchia</taxon>
        <taxon>Cionidae</taxon>
        <taxon>Ciona</taxon>
    </lineage>
</organism>
<dbReference type="SUPFAM" id="SSF50998">
    <property type="entry name" value="Quinoprotein alcohol dehydrogenase-like"/>
    <property type="match status" value="1"/>
</dbReference>
<dbReference type="InterPro" id="IPR036322">
    <property type="entry name" value="WD40_repeat_dom_sf"/>
</dbReference>
<dbReference type="InterPro" id="IPR019775">
    <property type="entry name" value="WD40_repeat_CS"/>
</dbReference>
<dbReference type="eggNOG" id="KOG0274">
    <property type="taxonomic scope" value="Eukaryota"/>
</dbReference>
<dbReference type="PANTHER" id="PTHR44464:SF1">
    <property type="entry name" value="WD REPEAT-CONTAINING PROTEIN 17"/>
    <property type="match status" value="1"/>
</dbReference>
<dbReference type="Gene3D" id="2.130.10.10">
    <property type="entry name" value="YVTN repeat-like/Quinoprotein amine dehydrogenase"/>
    <property type="match status" value="3"/>
</dbReference>
<dbReference type="OMA" id="GVFIWDI"/>
<keyword evidence="6" id="KW-1185">Reference proteome</keyword>
<name>H2Z7K9_CIOSA</name>
<dbReference type="GeneTree" id="ENSGT00940000158602"/>
<dbReference type="Ensembl" id="ENSCSAVT00000013727.1">
    <property type="protein sequence ID" value="ENSCSAVP00000013571.1"/>
    <property type="gene ID" value="ENSCSAVG00000007952.1"/>
</dbReference>
<dbReference type="SMART" id="SM00320">
    <property type="entry name" value="WD40"/>
    <property type="match status" value="9"/>
</dbReference>
<dbReference type="InterPro" id="IPR011047">
    <property type="entry name" value="Quinoprotein_ADH-like_sf"/>
</dbReference>
<dbReference type="InterPro" id="IPR015943">
    <property type="entry name" value="WD40/YVTN_repeat-like_dom_sf"/>
</dbReference>
<dbReference type="Pfam" id="PF23774">
    <property type="entry name" value="TPR_GEMI5"/>
    <property type="match status" value="1"/>
</dbReference>
<protein>
    <recommendedName>
        <fullName evidence="4">Gem-associated protein 5 TPR domain-containing protein</fullName>
    </recommendedName>
</protein>
<evidence type="ECO:0000313" key="5">
    <source>
        <dbReference type="Ensembl" id="ENSCSAVP00000013571.1"/>
    </source>
</evidence>
<feature type="repeat" description="WD" evidence="3">
    <location>
        <begin position="534"/>
        <end position="576"/>
    </location>
</feature>
<dbReference type="Proteomes" id="UP000007875">
    <property type="component" value="Unassembled WGS sequence"/>
</dbReference>
<keyword evidence="1 3" id="KW-0853">WD repeat</keyword>
<dbReference type="PROSITE" id="PS00678">
    <property type="entry name" value="WD_REPEATS_1"/>
    <property type="match status" value="2"/>
</dbReference>
<evidence type="ECO:0000313" key="6">
    <source>
        <dbReference type="Proteomes" id="UP000007875"/>
    </source>
</evidence>
<evidence type="ECO:0000256" key="2">
    <source>
        <dbReference type="ARBA" id="ARBA00022737"/>
    </source>
</evidence>
<reference evidence="6" key="1">
    <citation type="submission" date="2003-08" db="EMBL/GenBank/DDBJ databases">
        <authorList>
            <person name="Birren B."/>
            <person name="Nusbaum C."/>
            <person name="Abebe A."/>
            <person name="Abouelleil A."/>
            <person name="Adekoya E."/>
            <person name="Ait-zahra M."/>
            <person name="Allen N."/>
            <person name="Allen T."/>
            <person name="An P."/>
            <person name="Anderson M."/>
            <person name="Anderson S."/>
            <person name="Arachchi H."/>
            <person name="Armbruster J."/>
            <person name="Bachantsang P."/>
            <person name="Baldwin J."/>
            <person name="Barry A."/>
            <person name="Bayul T."/>
            <person name="Blitshsteyn B."/>
            <person name="Bloom T."/>
            <person name="Blye J."/>
            <person name="Boguslavskiy L."/>
            <person name="Borowsky M."/>
            <person name="Boukhgalter B."/>
            <person name="Brunache A."/>
            <person name="Butler J."/>
            <person name="Calixte N."/>
            <person name="Calvo S."/>
            <person name="Camarata J."/>
            <person name="Campo K."/>
            <person name="Chang J."/>
            <person name="Cheshatsang Y."/>
            <person name="Citroen M."/>
            <person name="Collymore A."/>
            <person name="Considine T."/>
            <person name="Cook A."/>
            <person name="Cooke P."/>
            <person name="Corum B."/>
            <person name="Cuomo C."/>
            <person name="David R."/>
            <person name="Dawoe T."/>
            <person name="Degray S."/>
            <person name="Dodge S."/>
            <person name="Dooley K."/>
            <person name="Dorje P."/>
            <person name="Dorjee K."/>
            <person name="Dorris L."/>
            <person name="Duffey N."/>
            <person name="Dupes A."/>
            <person name="Elkins T."/>
            <person name="Engels R."/>
            <person name="Erickson J."/>
            <person name="Farina A."/>
            <person name="Faro S."/>
            <person name="Ferreira P."/>
            <person name="Fischer H."/>
            <person name="Fitzgerald M."/>
            <person name="Foley K."/>
            <person name="Gage D."/>
            <person name="Galagan J."/>
            <person name="Gearin G."/>
            <person name="Gnerre S."/>
            <person name="Gnirke A."/>
            <person name="Goyette A."/>
            <person name="Graham J."/>
            <person name="Grandbois E."/>
            <person name="Gyaltsen K."/>
            <person name="Hafez N."/>
            <person name="Hagopian D."/>
            <person name="Hagos B."/>
            <person name="Hall J."/>
            <person name="Hatcher B."/>
            <person name="Heller A."/>
            <person name="Higgins H."/>
            <person name="Honan T."/>
            <person name="Horn A."/>
            <person name="Houde N."/>
            <person name="Hughes L."/>
            <person name="Hulme W."/>
            <person name="Husby E."/>
            <person name="Iliev I."/>
            <person name="Jaffe D."/>
            <person name="Jones C."/>
            <person name="Kamal M."/>
            <person name="Kamat A."/>
            <person name="Kamvysselis M."/>
            <person name="Karlsson E."/>
            <person name="Kells C."/>
            <person name="Kieu A."/>
            <person name="Kisner P."/>
            <person name="Kodira C."/>
            <person name="Kulbokas E."/>
            <person name="Labutti K."/>
            <person name="Lama D."/>
            <person name="Landers T."/>
            <person name="Leger J."/>
            <person name="Levine S."/>
            <person name="Lewis D."/>
            <person name="Lewis T."/>
            <person name="Lindblad-toh K."/>
            <person name="Liu X."/>
            <person name="Lokyitsang T."/>
            <person name="Lokyitsang Y."/>
            <person name="Lucien O."/>
            <person name="Lui A."/>
            <person name="Ma L.J."/>
            <person name="Mabbitt R."/>
            <person name="Macdonald J."/>
            <person name="Maclean C."/>
            <person name="Major J."/>
            <person name="Manning J."/>
            <person name="Marabella R."/>
            <person name="Maru K."/>
            <person name="Matthews C."/>
            <person name="Mauceli E."/>
            <person name="Mccarthy M."/>
            <person name="Mcdonough S."/>
            <person name="Mcghee T."/>
            <person name="Meldrim J."/>
            <person name="Meneus L."/>
            <person name="Mesirov J."/>
            <person name="Mihalev A."/>
            <person name="Mihova T."/>
            <person name="Mikkelsen T."/>
            <person name="Mlenga V."/>
            <person name="Moru K."/>
            <person name="Mozes J."/>
            <person name="Mulrain L."/>
            <person name="Munson G."/>
            <person name="Naylor J."/>
            <person name="Newes C."/>
            <person name="Nguyen C."/>
            <person name="Nguyen N."/>
            <person name="Nguyen T."/>
            <person name="Nicol R."/>
            <person name="Nielsen C."/>
            <person name="Nizzari M."/>
            <person name="Norbu C."/>
            <person name="Norbu N."/>
            <person name="O'donnell P."/>
            <person name="Okoawo O."/>
            <person name="O'leary S."/>
            <person name="Omotosho B."/>
            <person name="O'neill K."/>
            <person name="Osman S."/>
            <person name="Parker S."/>
            <person name="Perrin D."/>
            <person name="Phunkhang P."/>
            <person name="Piqani B."/>
            <person name="Purcell S."/>
            <person name="Rachupka T."/>
            <person name="Ramasamy U."/>
            <person name="Rameau R."/>
            <person name="Ray V."/>
            <person name="Raymond C."/>
            <person name="Retta R."/>
            <person name="Richardson S."/>
            <person name="Rise C."/>
            <person name="Rodriguez J."/>
            <person name="Rogers J."/>
            <person name="Rogov P."/>
            <person name="Rutman M."/>
            <person name="Schupbach R."/>
            <person name="Seaman C."/>
            <person name="Settipalli S."/>
            <person name="Sharpe T."/>
            <person name="Sheridan J."/>
            <person name="Sherpa N."/>
            <person name="Shi J."/>
            <person name="Smirnov S."/>
            <person name="Smith C."/>
            <person name="Sougnez C."/>
            <person name="Spencer B."/>
            <person name="Stalker J."/>
            <person name="Stange-thomann N."/>
            <person name="Stavropoulos S."/>
            <person name="Stetson K."/>
            <person name="Stone C."/>
            <person name="Stone S."/>
            <person name="Stubbs M."/>
            <person name="Talamas J."/>
            <person name="Tchuinga P."/>
            <person name="Tenzing P."/>
            <person name="Tesfaye S."/>
            <person name="Theodore J."/>
            <person name="Thoulutsang Y."/>
            <person name="Topham K."/>
            <person name="Towey S."/>
            <person name="Tsamla T."/>
            <person name="Tsomo N."/>
            <person name="Vallee D."/>
            <person name="Vassiliev H."/>
            <person name="Venkataraman V."/>
            <person name="Vinson J."/>
            <person name="Vo A."/>
            <person name="Wade C."/>
            <person name="Wang S."/>
            <person name="Wangchuk T."/>
            <person name="Wangdi T."/>
            <person name="Whittaker C."/>
            <person name="Wilkinson J."/>
            <person name="Wu Y."/>
            <person name="Wyman D."/>
            <person name="Yadav S."/>
            <person name="Yang S."/>
            <person name="Yang X."/>
            <person name="Yeager S."/>
            <person name="Yee E."/>
            <person name="Young G."/>
            <person name="Zainoun J."/>
            <person name="Zembeck L."/>
            <person name="Zimmer A."/>
            <person name="Zody M."/>
            <person name="Lander E."/>
        </authorList>
    </citation>
    <scope>NUCLEOTIDE SEQUENCE [LARGE SCALE GENOMIC DNA]</scope>
</reference>
<feature type="repeat" description="WD" evidence="3">
    <location>
        <begin position="620"/>
        <end position="654"/>
    </location>
</feature>
<dbReference type="PROSITE" id="PS50294">
    <property type="entry name" value="WD_REPEATS_REGION"/>
    <property type="match status" value="4"/>
</dbReference>
<dbReference type="STRING" id="51511.ENSCSAVP00000013571"/>
<dbReference type="HOGENOM" id="CLU_004491_1_0_1"/>
<dbReference type="InterPro" id="IPR056421">
    <property type="entry name" value="TPR_GEMI5"/>
</dbReference>
<evidence type="ECO:0000256" key="1">
    <source>
        <dbReference type="ARBA" id="ARBA00022574"/>
    </source>
</evidence>